<dbReference type="EMBL" id="JAPQKN010000003">
    <property type="protein sequence ID" value="KAJ5167121.1"/>
    <property type="molecule type" value="Genomic_DNA"/>
</dbReference>
<proteinExistence type="predicted"/>
<evidence type="ECO:0000313" key="2">
    <source>
        <dbReference type="Proteomes" id="UP001149163"/>
    </source>
</evidence>
<accession>A0A9W9I3E2</accession>
<gene>
    <name evidence="1" type="ORF">N7482_005902</name>
</gene>
<evidence type="ECO:0000313" key="1">
    <source>
        <dbReference type="EMBL" id="KAJ5167121.1"/>
    </source>
</evidence>
<organism evidence="1 2">
    <name type="scientific">Penicillium canariense</name>
    <dbReference type="NCBI Taxonomy" id="189055"/>
    <lineage>
        <taxon>Eukaryota</taxon>
        <taxon>Fungi</taxon>
        <taxon>Dikarya</taxon>
        <taxon>Ascomycota</taxon>
        <taxon>Pezizomycotina</taxon>
        <taxon>Eurotiomycetes</taxon>
        <taxon>Eurotiomycetidae</taxon>
        <taxon>Eurotiales</taxon>
        <taxon>Aspergillaceae</taxon>
        <taxon>Penicillium</taxon>
    </lineage>
</organism>
<protein>
    <submittedName>
        <fullName evidence="1">Uncharacterized protein</fullName>
    </submittedName>
</protein>
<comment type="caution">
    <text evidence="1">The sequence shown here is derived from an EMBL/GenBank/DDBJ whole genome shotgun (WGS) entry which is preliminary data.</text>
</comment>
<sequence>MACYKWGLFVMTTVPGIMNPIFSDYSTCTKALQAASDAVGIANTIDSAPAGDPADGLQDEMKNADSLNASVDAEVAESSSLAFITPQTLTWKATMRHAVYSYGGAFATDSVSAISENQIKSLKTEFYDRMVGGLLSNCWISESVFVFKASPDPLSNGVAASTIKLGTPDGDSWACNSPRYEFE</sequence>
<dbReference type="GeneID" id="81427203"/>
<keyword evidence="2" id="KW-1185">Reference proteome</keyword>
<reference evidence="1" key="2">
    <citation type="journal article" date="2023" name="IMA Fungus">
        <title>Comparative genomic study of the Penicillium genus elucidates a diverse pangenome and 15 lateral gene transfer events.</title>
        <authorList>
            <person name="Petersen C."/>
            <person name="Sorensen T."/>
            <person name="Nielsen M.R."/>
            <person name="Sondergaard T.E."/>
            <person name="Sorensen J.L."/>
            <person name="Fitzpatrick D.A."/>
            <person name="Frisvad J.C."/>
            <person name="Nielsen K.L."/>
        </authorList>
    </citation>
    <scope>NUCLEOTIDE SEQUENCE</scope>
    <source>
        <strain evidence="1">IBT 26290</strain>
    </source>
</reference>
<dbReference type="AlphaFoldDB" id="A0A9W9I3E2"/>
<name>A0A9W9I3E2_9EURO</name>
<dbReference type="RefSeq" id="XP_056543582.1">
    <property type="nucleotide sequence ID" value="XM_056688027.1"/>
</dbReference>
<reference evidence="1" key="1">
    <citation type="submission" date="2022-11" db="EMBL/GenBank/DDBJ databases">
        <authorList>
            <person name="Petersen C."/>
        </authorList>
    </citation>
    <scope>NUCLEOTIDE SEQUENCE</scope>
    <source>
        <strain evidence="1">IBT 26290</strain>
    </source>
</reference>
<dbReference type="Proteomes" id="UP001149163">
    <property type="component" value="Unassembled WGS sequence"/>
</dbReference>